<evidence type="ECO:0000313" key="7">
    <source>
        <dbReference type="EMBL" id="MCT9001815.1"/>
    </source>
</evidence>
<keyword evidence="2" id="KW-1003">Cell membrane</keyword>
<evidence type="ECO:0000256" key="3">
    <source>
        <dbReference type="ARBA" id="ARBA00022692"/>
    </source>
</evidence>
<keyword evidence="3 6" id="KW-0812">Transmembrane</keyword>
<dbReference type="PANTHER" id="PTHR30250">
    <property type="entry name" value="PST FAMILY PREDICTED COLANIC ACID TRANSPORTER"/>
    <property type="match status" value="1"/>
</dbReference>
<dbReference type="InterPro" id="IPR050833">
    <property type="entry name" value="Poly_Biosynth_Transport"/>
</dbReference>
<comment type="caution">
    <text evidence="7">The sequence shown here is derived from an EMBL/GenBank/DDBJ whole genome shotgun (WGS) entry which is preliminary data.</text>
</comment>
<feature type="transmembrane region" description="Helical" evidence="6">
    <location>
        <begin position="46"/>
        <end position="72"/>
    </location>
</feature>
<feature type="transmembrane region" description="Helical" evidence="6">
    <location>
        <begin position="280"/>
        <end position="300"/>
    </location>
</feature>
<sequence>MLNLAKRLASFTALPFLSLLVPLVALPVVARVGGVDGWSALAIGQAIGSYAAAVAFVGWNVLGTPLVAVAASVSDRRELYRRSIYVRSLVLVLVAPLAALIASSIAPAETRHVAAIFAVGAALSALGIAWYAVGISSPATIALYELLPRAVVTAVAVPLVLLTGEVMIYALSLIVAPLAGLVAFHQRNFGRVWPRWPGWVVVRAGLLGRKAAWSVEITGNLYANAPVPVAAALGDPADAASYSSGDRLYRYSLYAVVAFGNALQGWVLEVIGEQRRRRNIFAICAMTALGVCGGVALALLGRWLTALLFGQAVAVESITMLWLGIAFTSVAISTALIRNILMPARMDRAVLITTLISAFLGVATMLIAVLWWGASGVAAGLALSEFVTLTTCAALAYRVGLVPHAGERRGHSDLGEGEG</sequence>
<dbReference type="PANTHER" id="PTHR30250:SF11">
    <property type="entry name" value="O-ANTIGEN TRANSPORTER-RELATED"/>
    <property type="match status" value="1"/>
</dbReference>
<dbReference type="RefSeq" id="WP_261606364.1">
    <property type="nucleotide sequence ID" value="NZ_JAODOR010000005.1"/>
</dbReference>
<evidence type="ECO:0000313" key="8">
    <source>
        <dbReference type="Proteomes" id="UP001300496"/>
    </source>
</evidence>
<feature type="transmembrane region" description="Helical" evidence="6">
    <location>
        <begin position="378"/>
        <end position="399"/>
    </location>
</feature>
<comment type="subcellular location">
    <subcellularLocation>
        <location evidence="1">Cell membrane</location>
        <topology evidence="1">Multi-pass membrane protein</topology>
    </subcellularLocation>
</comment>
<accession>A0ABT2PB32</accession>
<gene>
    <name evidence="7" type="ORF">N4R40_05495</name>
</gene>
<name>A0ABT2PB32_9MICO</name>
<keyword evidence="8" id="KW-1185">Reference proteome</keyword>
<evidence type="ECO:0008006" key="9">
    <source>
        <dbReference type="Google" id="ProtNLM"/>
    </source>
</evidence>
<protein>
    <recommendedName>
        <fullName evidence="9">Polysaccharide biosynthesis protein</fullName>
    </recommendedName>
</protein>
<evidence type="ECO:0000256" key="1">
    <source>
        <dbReference type="ARBA" id="ARBA00004651"/>
    </source>
</evidence>
<feature type="transmembrane region" description="Helical" evidence="6">
    <location>
        <begin position="84"/>
        <end position="106"/>
    </location>
</feature>
<feature type="transmembrane region" description="Helical" evidence="6">
    <location>
        <begin position="320"/>
        <end position="337"/>
    </location>
</feature>
<evidence type="ECO:0000256" key="4">
    <source>
        <dbReference type="ARBA" id="ARBA00022989"/>
    </source>
</evidence>
<feature type="transmembrane region" description="Helical" evidence="6">
    <location>
        <begin position="349"/>
        <end position="372"/>
    </location>
</feature>
<dbReference type="EMBL" id="JAODOR010000005">
    <property type="protein sequence ID" value="MCT9001815.1"/>
    <property type="molecule type" value="Genomic_DNA"/>
</dbReference>
<proteinExistence type="predicted"/>
<keyword evidence="5 6" id="KW-0472">Membrane</keyword>
<organism evidence="7 8">
    <name type="scientific">Microbacterium memoriense</name>
    <dbReference type="NCBI Taxonomy" id="2978350"/>
    <lineage>
        <taxon>Bacteria</taxon>
        <taxon>Bacillati</taxon>
        <taxon>Actinomycetota</taxon>
        <taxon>Actinomycetes</taxon>
        <taxon>Micrococcales</taxon>
        <taxon>Microbacteriaceae</taxon>
        <taxon>Microbacterium</taxon>
    </lineage>
</organism>
<evidence type="ECO:0000256" key="6">
    <source>
        <dbReference type="SAM" id="Phobius"/>
    </source>
</evidence>
<dbReference type="Proteomes" id="UP001300496">
    <property type="component" value="Unassembled WGS sequence"/>
</dbReference>
<feature type="transmembrane region" description="Helical" evidence="6">
    <location>
        <begin position="112"/>
        <end position="134"/>
    </location>
</feature>
<reference evidence="7 8" key="1">
    <citation type="journal article" date="2024" name="Int. J. Syst. Evol. Microbiol.">
        <title>Microbacterium memoriense sp. nov., a member of the Actinomycetota from marine beach sediment of the north coast of Portugal.</title>
        <authorList>
            <person name="Santos J.D.N.D."/>
            <person name="Klimek D."/>
            <person name="Calusinska M."/>
            <person name="Lobo-da-Cunha A."/>
            <person name="Catita J."/>
            <person name="Goncalves H."/>
            <person name="Gonzalez I."/>
            <person name="Lage O.M."/>
        </authorList>
    </citation>
    <scope>NUCLEOTIDE SEQUENCE [LARGE SCALE GENOMIC DNA]</scope>
    <source>
        <strain evidence="7 8">PMIC_1C1B</strain>
    </source>
</reference>
<evidence type="ECO:0000256" key="5">
    <source>
        <dbReference type="ARBA" id="ARBA00023136"/>
    </source>
</evidence>
<evidence type="ECO:0000256" key="2">
    <source>
        <dbReference type="ARBA" id="ARBA00022475"/>
    </source>
</evidence>
<feature type="transmembrane region" description="Helical" evidence="6">
    <location>
        <begin position="141"/>
        <end position="161"/>
    </location>
</feature>
<keyword evidence="4 6" id="KW-1133">Transmembrane helix</keyword>
<feature type="transmembrane region" description="Helical" evidence="6">
    <location>
        <begin position="167"/>
        <end position="185"/>
    </location>
</feature>